<dbReference type="GO" id="GO:0005886">
    <property type="term" value="C:plasma membrane"/>
    <property type="evidence" value="ECO:0007669"/>
    <property type="project" value="UniProtKB-SubCell"/>
</dbReference>
<dbReference type="PROSITE" id="PS00211">
    <property type="entry name" value="ABC_TRANSPORTER_1"/>
    <property type="match status" value="1"/>
</dbReference>
<dbReference type="Gene3D" id="3.40.50.300">
    <property type="entry name" value="P-loop containing nucleotide triphosphate hydrolases"/>
    <property type="match status" value="1"/>
</dbReference>
<dbReference type="FunFam" id="3.40.50.300:FF:000425">
    <property type="entry name" value="Probable ABC transporter, ATP-binding subunit"/>
    <property type="match status" value="1"/>
</dbReference>
<evidence type="ECO:0000256" key="10">
    <source>
        <dbReference type="ARBA" id="ARBA00047936"/>
    </source>
</evidence>
<dbReference type="PROSITE" id="PS50893">
    <property type="entry name" value="ABC_TRANSPORTER_2"/>
    <property type="match status" value="1"/>
</dbReference>
<dbReference type="InterPro" id="IPR050166">
    <property type="entry name" value="ABC_transporter_ATP-bind"/>
</dbReference>
<evidence type="ECO:0000256" key="8">
    <source>
        <dbReference type="ARBA" id="ARBA00039025"/>
    </source>
</evidence>
<dbReference type="PANTHER" id="PTHR42788">
    <property type="entry name" value="TAURINE IMPORT ATP-BINDING PROTEIN-RELATED"/>
    <property type="match status" value="1"/>
</dbReference>
<gene>
    <name evidence="13" type="ORF">CA615_04955</name>
</gene>
<evidence type="ECO:0000256" key="5">
    <source>
        <dbReference type="ARBA" id="ARBA00022840"/>
    </source>
</evidence>
<dbReference type="Pfam" id="PF00005">
    <property type="entry name" value="ABC_tran"/>
    <property type="match status" value="1"/>
</dbReference>
<evidence type="ECO:0000256" key="7">
    <source>
        <dbReference type="ARBA" id="ARBA00038781"/>
    </source>
</evidence>
<evidence type="ECO:0000256" key="11">
    <source>
        <dbReference type="ARBA" id="ARBA00057369"/>
    </source>
</evidence>
<keyword evidence="5 13" id="KW-0067">ATP-binding</keyword>
<sequence>MKLTFEIKNISKKFTSENKENYALKDINLTIETGKFVCFVGPSGCGKTTLLRLIEGFEKPTEGTITDDDKVVEQPSKDRGFIFQDYSLFPWLTVMDNVTFGLKIAGKPKEENTKRALEYLDAVGLKDYANRYPHELSGGMKQRVAIIRSIINDSKTLLMDEPFSALDVLTKRKLQTQLVDNWMSKNRTIIFVTHDVDEAIYLADEIIVFSTRPGSIKKIIKNDLPRPRNRTSREFNDLITEVTKYIDESDIIV</sequence>
<dbReference type="AlphaFoldDB" id="A0A328Q886"/>
<keyword evidence="4" id="KW-0547">Nucleotide-binding</keyword>
<proteinExistence type="inferred from homology"/>
<evidence type="ECO:0000256" key="2">
    <source>
        <dbReference type="ARBA" id="ARBA00022448"/>
    </source>
</evidence>
<dbReference type="EMBL" id="NGJK01000062">
    <property type="protein sequence ID" value="RAP02930.1"/>
    <property type="molecule type" value="Genomic_DNA"/>
</dbReference>
<comment type="caution">
    <text evidence="13">The sequence shown here is derived from an EMBL/GenBank/DDBJ whole genome shotgun (WGS) entry which is preliminary data.</text>
</comment>
<dbReference type="InterPro" id="IPR003593">
    <property type="entry name" value="AAA+_ATPase"/>
</dbReference>
<evidence type="ECO:0000313" key="14">
    <source>
        <dbReference type="Proteomes" id="UP000248557"/>
    </source>
</evidence>
<dbReference type="GO" id="GO:0005524">
    <property type="term" value="F:ATP binding"/>
    <property type="evidence" value="ECO:0007669"/>
    <property type="project" value="UniProtKB-KW"/>
</dbReference>
<feature type="domain" description="ABC transporter" evidence="12">
    <location>
        <begin position="5"/>
        <end position="236"/>
    </location>
</feature>
<dbReference type="InterPro" id="IPR003439">
    <property type="entry name" value="ABC_transporter-like_ATP-bd"/>
</dbReference>
<dbReference type="Proteomes" id="UP000248557">
    <property type="component" value="Unassembled WGS sequence"/>
</dbReference>
<evidence type="ECO:0000313" key="13">
    <source>
        <dbReference type="EMBL" id="RAP02930.1"/>
    </source>
</evidence>
<dbReference type="PANTHER" id="PTHR42788:SF13">
    <property type="entry name" value="ALIPHATIC SULFONATES IMPORT ATP-BINDING PROTEIN SSUB"/>
    <property type="match status" value="1"/>
</dbReference>
<comment type="catalytic activity">
    <reaction evidence="10">
        <text>tungstate(in) + ATP + H2O = tungstate(out) + ADP + phosphate + H(+)</text>
        <dbReference type="Rhea" id="RHEA:35027"/>
        <dbReference type="ChEBI" id="CHEBI:15377"/>
        <dbReference type="ChEBI" id="CHEBI:15378"/>
        <dbReference type="ChEBI" id="CHEBI:30616"/>
        <dbReference type="ChEBI" id="CHEBI:43474"/>
        <dbReference type="ChEBI" id="CHEBI:46502"/>
        <dbReference type="ChEBI" id="CHEBI:456216"/>
        <dbReference type="EC" id="7.3.2.6"/>
    </reaction>
</comment>
<dbReference type="GO" id="GO:0016887">
    <property type="term" value="F:ATP hydrolysis activity"/>
    <property type="evidence" value="ECO:0007669"/>
    <property type="project" value="InterPro"/>
</dbReference>
<keyword evidence="2" id="KW-0813">Transport</keyword>
<comment type="subunit">
    <text evidence="7">The complex is composed of two ATP-binding proteins (WtpC), two transmembrane proteins (WtpB) and a solute-binding protein (WtpA).</text>
</comment>
<evidence type="ECO:0000256" key="1">
    <source>
        <dbReference type="ARBA" id="ARBA00004236"/>
    </source>
</evidence>
<evidence type="ECO:0000259" key="12">
    <source>
        <dbReference type="PROSITE" id="PS50893"/>
    </source>
</evidence>
<evidence type="ECO:0000256" key="6">
    <source>
        <dbReference type="ARBA" id="ARBA00038307"/>
    </source>
</evidence>
<organism evidence="13 14">
    <name type="scientific">Methanosphaera stadtmanae</name>
    <dbReference type="NCBI Taxonomy" id="2317"/>
    <lineage>
        <taxon>Archaea</taxon>
        <taxon>Methanobacteriati</taxon>
        <taxon>Methanobacteriota</taxon>
        <taxon>Methanomada group</taxon>
        <taxon>Methanobacteria</taxon>
        <taxon>Methanobacteriales</taxon>
        <taxon>Methanobacteriaceae</taxon>
        <taxon>Methanosphaera</taxon>
    </lineage>
</organism>
<reference evidence="13 14" key="1">
    <citation type="submission" date="2017-05" db="EMBL/GenBank/DDBJ databases">
        <title>Host range expansion of the Methanosphaera genus to humans and monogastric animals involves recent and extensive reduction in genome content.</title>
        <authorList>
            <person name="Hoedt E.C."/>
            <person name="Volmer J.G."/>
            <person name="Parks D.H."/>
            <person name="Rosewarne C.P."/>
            <person name="Denman S.E."/>
            <person name="Mcsweeney C.S."/>
            <person name="O Cuiv P."/>
            <person name="Hugenholtz P."/>
            <person name="Tyson G.W."/>
            <person name="Morrison M."/>
        </authorList>
    </citation>
    <scope>NUCLEOTIDE SEQUENCE [LARGE SCALE GENOMIC DNA]</scope>
    <source>
        <strain evidence="13 14">PA5</strain>
    </source>
</reference>
<keyword evidence="3" id="KW-0500">Molybdenum</keyword>
<evidence type="ECO:0000256" key="4">
    <source>
        <dbReference type="ARBA" id="ARBA00022741"/>
    </source>
</evidence>
<comment type="function">
    <text evidence="11">Part of the ABC transporter complex WtpABC involved in molybdate/tungstate import. Responsible for energy coupling to the transport system.</text>
</comment>
<evidence type="ECO:0000256" key="9">
    <source>
        <dbReference type="ARBA" id="ARBA00041133"/>
    </source>
</evidence>
<protein>
    <recommendedName>
        <fullName evidence="9">Molybdate/tungstate import ATP-binding protein WtpC</fullName>
        <ecNumber evidence="8">7.3.2.6</ecNumber>
    </recommendedName>
</protein>
<accession>A0A328Q886</accession>
<evidence type="ECO:0000256" key="3">
    <source>
        <dbReference type="ARBA" id="ARBA00022505"/>
    </source>
</evidence>
<dbReference type="CDD" id="cd03293">
    <property type="entry name" value="ABC_NrtD_SsuB_transporters"/>
    <property type="match status" value="1"/>
</dbReference>
<comment type="similarity">
    <text evidence="6">Belongs to the ABC transporter superfamily. Sulfate/tungstate importer (TC 3.A.1.6) family.</text>
</comment>
<name>A0A328Q886_9EURY</name>
<dbReference type="SMART" id="SM00382">
    <property type="entry name" value="AAA"/>
    <property type="match status" value="1"/>
</dbReference>
<dbReference type="SUPFAM" id="SSF52540">
    <property type="entry name" value="P-loop containing nucleoside triphosphate hydrolases"/>
    <property type="match status" value="1"/>
</dbReference>
<dbReference type="GO" id="GO:1901238">
    <property type="term" value="F:ABC-type tungstate transporter activity"/>
    <property type="evidence" value="ECO:0007669"/>
    <property type="project" value="UniProtKB-EC"/>
</dbReference>
<dbReference type="InterPro" id="IPR017871">
    <property type="entry name" value="ABC_transporter-like_CS"/>
</dbReference>
<dbReference type="EC" id="7.3.2.6" evidence="8"/>
<dbReference type="InterPro" id="IPR027417">
    <property type="entry name" value="P-loop_NTPase"/>
</dbReference>
<comment type="subcellular location">
    <subcellularLocation>
        <location evidence="1">Cell membrane</location>
    </subcellularLocation>
</comment>